<feature type="binding site" evidence="10">
    <location>
        <position position="216"/>
    </location>
    <ligand>
        <name>substrate</name>
    </ligand>
</feature>
<evidence type="ECO:0000256" key="9">
    <source>
        <dbReference type="PIRSR" id="PIRSR614732-1"/>
    </source>
</evidence>
<evidence type="ECO:0000313" key="12">
    <source>
        <dbReference type="EMBL" id="PIR69282.1"/>
    </source>
</evidence>
<evidence type="ECO:0000313" key="13">
    <source>
        <dbReference type="Proteomes" id="UP000231503"/>
    </source>
</evidence>
<evidence type="ECO:0000256" key="8">
    <source>
        <dbReference type="ARBA" id="ARBA00033428"/>
    </source>
</evidence>
<dbReference type="InterPro" id="IPR011060">
    <property type="entry name" value="RibuloseP-bd_barrel"/>
</dbReference>
<feature type="binding site" evidence="10">
    <location>
        <position position="195"/>
    </location>
    <ligand>
        <name>substrate</name>
    </ligand>
</feature>
<evidence type="ECO:0000256" key="10">
    <source>
        <dbReference type="PIRSR" id="PIRSR614732-2"/>
    </source>
</evidence>
<keyword evidence="6" id="KW-0665">Pyrimidine biosynthesis</keyword>
<dbReference type="GO" id="GO:0005829">
    <property type="term" value="C:cytosol"/>
    <property type="evidence" value="ECO:0007669"/>
    <property type="project" value="TreeGrafter"/>
</dbReference>
<protein>
    <recommendedName>
        <fullName evidence="4">Orotidine 5'-phosphate decarboxylase</fullName>
        <ecNumber evidence="3">4.1.1.23</ecNumber>
    </recommendedName>
    <alternativeName>
        <fullName evidence="8">OMP decarboxylase</fullName>
    </alternativeName>
</protein>
<dbReference type="Proteomes" id="UP000231503">
    <property type="component" value="Unassembled WGS sequence"/>
</dbReference>
<dbReference type="EC" id="4.1.1.23" evidence="3"/>
<evidence type="ECO:0000256" key="1">
    <source>
        <dbReference type="ARBA" id="ARBA00002356"/>
    </source>
</evidence>
<dbReference type="EMBL" id="PFCO01000009">
    <property type="protein sequence ID" value="PIR69282.1"/>
    <property type="molecule type" value="Genomic_DNA"/>
</dbReference>
<dbReference type="NCBIfam" id="TIGR01740">
    <property type="entry name" value="pyrF"/>
    <property type="match status" value="1"/>
</dbReference>
<dbReference type="CDD" id="cd04725">
    <property type="entry name" value="OMP_decarboxylase_like"/>
    <property type="match status" value="1"/>
</dbReference>
<dbReference type="Pfam" id="PF00215">
    <property type="entry name" value="OMPdecase"/>
    <property type="match status" value="1"/>
</dbReference>
<dbReference type="InterPro" id="IPR013785">
    <property type="entry name" value="Aldolase_TIM"/>
</dbReference>
<dbReference type="PANTHER" id="PTHR32119">
    <property type="entry name" value="OROTIDINE 5'-PHOSPHATE DECARBOXYLASE"/>
    <property type="match status" value="1"/>
</dbReference>
<sequence>MDAREKAAEKIIVALDVSDTGSAVRMLEKLSPFVRRFKVGLSSFMGIGAPEAIGLVRSFNAGVFVDGKFHDTPKTVGNAVRALQRYPYIEFFTVHAAAGEAAIQEAAKEKGNAKLIAVTVLTSLNDWDAHNAIRLHRIEASRHFTKIAMQSGADGIVCGVRDLPWFMQEKDDDIRHAIKVVPGIRPAWYTQSDDQRNIGTPKEAITRGADFLVIGRPITNPPKSIGTPQDAFQLIVDEIAGVL</sequence>
<keyword evidence="5" id="KW-0210">Decarboxylase</keyword>
<comment type="function">
    <text evidence="1">Catalyzes the decarboxylation of orotidine 5'-monophosphate (OMP) to uridine 5'-monophosphate (UMP).</text>
</comment>
<feature type="active site" description="For OMPdecase activity" evidence="9">
    <location>
        <position position="66"/>
    </location>
</feature>
<feature type="binding site" evidence="10">
    <location>
        <position position="122"/>
    </location>
    <ligand>
        <name>substrate</name>
    </ligand>
</feature>
<feature type="active site" description="For OMPdecase activity" evidence="9">
    <location>
        <position position="68"/>
    </location>
</feature>
<dbReference type="SMART" id="SM00934">
    <property type="entry name" value="OMPdecase"/>
    <property type="match status" value="1"/>
</dbReference>
<dbReference type="UniPathway" id="UPA00070">
    <property type="reaction ID" value="UER00120"/>
</dbReference>
<evidence type="ECO:0000256" key="7">
    <source>
        <dbReference type="ARBA" id="ARBA00023239"/>
    </source>
</evidence>
<gene>
    <name evidence="12" type="primary">pyrF</name>
    <name evidence="12" type="ORF">COU47_04290</name>
</gene>
<organism evidence="12 13">
    <name type="scientific">Candidatus Niyogibacteria bacterium CG10_big_fil_rev_8_21_14_0_10_46_36</name>
    <dbReference type="NCBI Taxonomy" id="1974726"/>
    <lineage>
        <taxon>Bacteria</taxon>
        <taxon>Candidatus Niyogiibacteriota</taxon>
    </lineage>
</organism>
<proteinExistence type="predicted"/>
<comment type="pathway">
    <text evidence="2">Pyrimidine metabolism; UMP biosynthesis via de novo pathway; UMP from orotate: step 2/2.</text>
</comment>
<evidence type="ECO:0000256" key="6">
    <source>
        <dbReference type="ARBA" id="ARBA00022975"/>
    </source>
</evidence>
<evidence type="ECO:0000256" key="2">
    <source>
        <dbReference type="ARBA" id="ARBA00004861"/>
    </source>
</evidence>
<comment type="caution">
    <text evidence="12">The sequence shown here is derived from an EMBL/GenBank/DDBJ whole genome shotgun (WGS) entry which is preliminary data.</text>
</comment>
<feature type="active site" description="For OMPdecase activity" evidence="9">
    <location>
        <position position="71"/>
    </location>
</feature>
<dbReference type="AlphaFoldDB" id="A0A2H0TCK6"/>
<evidence type="ECO:0000256" key="4">
    <source>
        <dbReference type="ARBA" id="ARBA00021923"/>
    </source>
</evidence>
<feature type="binding site" evidence="10">
    <location>
        <position position="38"/>
    </location>
    <ligand>
        <name>substrate</name>
    </ligand>
</feature>
<feature type="binding site" evidence="10">
    <location>
        <position position="185"/>
    </location>
    <ligand>
        <name>substrate</name>
    </ligand>
</feature>
<dbReference type="GO" id="GO:0044205">
    <property type="term" value="P:'de novo' UMP biosynthetic process"/>
    <property type="evidence" value="ECO:0007669"/>
    <property type="project" value="UniProtKB-UniPathway"/>
</dbReference>
<evidence type="ECO:0000256" key="3">
    <source>
        <dbReference type="ARBA" id="ARBA00012321"/>
    </source>
</evidence>
<reference evidence="13" key="1">
    <citation type="submission" date="2017-09" db="EMBL/GenBank/DDBJ databases">
        <title>Depth-based differentiation of microbial function through sediment-hosted aquifers and enrichment of novel symbionts in the deep terrestrial subsurface.</title>
        <authorList>
            <person name="Probst A.J."/>
            <person name="Ladd B."/>
            <person name="Jarett J.K."/>
            <person name="Geller-Mcgrath D.E."/>
            <person name="Sieber C.M.K."/>
            <person name="Emerson J.B."/>
            <person name="Anantharaman K."/>
            <person name="Thomas B.C."/>
            <person name="Malmstrom R."/>
            <person name="Stieglmeier M."/>
            <person name="Klingl A."/>
            <person name="Woyke T."/>
            <person name="Ryan C.M."/>
            <person name="Banfield J.F."/>
        </authorList>
    </citation>
    <scope>NUCLEOTIDE SEQUENCE [LARGE SCALE GENOMIC DNA]</scope>
</reference>
<dbReference type="PANTHER" id="PTHR32119:SF2">
    <property type="entry name" value="OROTIDINE 5'-PHOSPHATE DECARBOXYLASE"/>
    <property type="match status" value="1"/>
</dbReference>
<feature type="binding site" evidence="10">
    <location>
        <position position="16"/>
    </location>
    <ligand>
        <name>substrate</name>
    </ligand>
</feature>
<dbReference type="Gene3D" id="3.20.20.70">
    <property type="entry name" value="Aldolase class I"/>
    <property type="match status" value="1"/>
</dbReference>
<evidence type="ECO:0000256" key="5">
    <source>
        <dbReference type="ARBA" id="ARBA00022793"/>
    </source>
</evidence>
<keyword evidence="7" id="KW-0456">Lyase</keyword>
<dbReference type="SUPFAM" id="SSF51366">
    <property type="entry name" value="Ribulose-phoshate binding barrel"/>
    <property type="match status" value="1"/>
</dbReference>
<feature type="binding site" evidence="10">
    <location>
        <position position="215"/>
    </location>
    <ligand>
        <name>substrate</name>
    </ligand>
</feature>
<feature type="domain" description="Orotidine 5'-phosphate decarboxylase" evidence="11">
    <location>
        <begin position="10"/>
        <end position="235"/>
    </location>
</feature>
<dbReference type="InterPro" id="IPR014732">
    <property type="entry name" value="OMPdecase"/>
</dbReference>
<accession>A0A2H0TCK6</accession>
<dbReference type="GO" id="GO:0004590">
    <property type="term" value="F:orotidine-5'-phosphate decarboxylase activity"/>
    <property type="evidence" value="ECO:0007669"/>
    <property type="project" value="UniProtKB-EC"/>
</dbReference>
<name>A0A2H0TCK6_9BACT</name>
<dbReference type="GO" id="GO:0006207">
    <property type="term" value="P:'de novo' pyrimidine nucleobase biosynthetic process"/>
    <property type="evidence" value="ECO:0007669"/>
    <property type="project" value="InterPro"/>
</dbReference>
<evidence type="ECO:0000259" key="11">
    <source>
        <dbReference type="SMART" id="SM00934"/>
    </source>
</evidence>
<dbReference type="InterPro" id="IPR001754">
    <property type="entry name" value="OMPdeCOase_dom"/>
</dbReference>